<dbReference type="AlphaFoldDB" id="A0A2K8MFW8"/>
<reference evidence="4 5" key="1">
    <citation type="submission" date="2017-11" db="EMBL/GenBank/DDBJ databases">
        <title>Complete genome sequence of Sphingomonas sp. Strain Cra20, a psychrotolerant potential plant growth promoting rhizobacteria.</title>
        <authorList>
            <person name="Luo Y."/>
        </authorList>
    </citation>
    <scope>NUCLEOTIDE SEQUENCE [LARGE SCALE GENOMIC DNA]</scope>
    <source>
        <strain evidence="4 5">Cra20</strain>
    </source>
</reference>
<dbReference type="InterPro" id="IPR003305">
    <property type="entry name" value="CenC_carb-bd"/>
</dbReference>
<evidence type="ECO:0000256" key="2">
    <source>
        <dbReference type="SAM" id="SignalP"/>
    </source>
</evidence>
<gene>
    <name evidence="4" type="ORF">CVN68_12900</name>
</gene>
<dbReference type="InterPro" id="IPR008979">
    <property type="entry name" value="Galactose-bd-like_sf"/>
</dbReference>
<name>A0A2K8MFW8_9SPHN</name>
<dbReference type="KEGG" id="sphc:CVN68_12900"/>
<feature type="signal peptide" evidence="2">
    <location>
        <begin position="1"/>
        <end position="25"/>
    </location>
</feature>
<dbReference type="Gene3D" id="2.60.120.260">
    <property type="entry name" value="Galactose-binding domain-like"/>
    <property type="match status" value="1"/>
</dbReference>
<dbReference type="Proteomes" id="UP000229081">
    <property type="component" value="Chromosome"/>
</dbReference>
<protein>
    <recommendedName>
        <fullName evidence="3">CBM-cenC domain-containing protein</fullName>
    </recommendedName>
</protein>
<dbReference type="EMBL" id="CP024923">
    <property type="protein sequence ID" value="ATY32763.1"/>
    <property type="molecule type" value="Genomic_DNA"/>
</dbReference>
<keyword evidence="1" id="KW-0378">Hydrolase</keyword>
<dbReference type="OrthoDB" id="7561968at2"/>
<dbReference type="RefSeq" id="WP_100282570.1">
    <property type="nucleotide sequence ID" value="NZ_CP024923.1"/>
</dbReference>
<feature type="domain" description="CBM-cenC" evidence="3">
    <location>
        <begin position="39"/>
        <end position="145"/>
    </location>
</feature>
<dbReference type="GO" id="GO:0016798">
    <property type="term" value="F:hydrolase activity, acting on glycosyl bonds"/>
    <property type="evidence" value="ECO:0007669"/>
    <property type="project" value="InterPro"/>
</dbReference>
<evidence type="ECO:0000259" key="3">
    <source>
        <dbReference type="Pfam" id="PF02018"/>
    </source>
</evidence>
<evidence type="ECO:0000313" key="5">
    <source>
        <dbReference type="Proteomes" id="UP000229081"/>
    </source>
</evidence>
<dbReference type="SUPFAM" id="SSF49785">
    <property type="entry name" value="Galactose-binding domain-like"/>
    <property type="match status" value="1"/>
</dbReference>
<accession>A0A2K8MFW8</accession>
<organism evidence="4 5">
    <name type="scientific">Sphingomonas psychrotolerans</name>
    <dbReference type="NCBI Taxonomy" id="1327635"/>
    <lineage>
        <taxon>Bacteria</taxon>
        <taxon>Pseudomonadati</taxon>
        <taxon>Pseudomonadota</taxon>
        <taxon>Alphaproteobacteria</taxon>
        <taxon>Sphingomonadales</taxon>
        <taxon>Sphingomonadaceae</taxon>
        <taxon>Sphingomonas</taxon>
    </lineage>
</organism>
<dbReference type="Pfam" id="PF02018">
    <property type="entry name" value="CBM_4_9"/>
    <property type="match status" value="1"/>
</dbReference>
<keyword evidence="2" id="KW-0732">Signal</keyword>
<proteinExistence type="predicted"/>
<feature type="chain" id="PRO_5014933769" description="CBM-cenC domain-containing protein" evidence="2">
    <location>
        <begin position="26"/>
        <end position="184"/>
    </location>
</feature>
<keyword evidence="5" id="KW-1185">Reference proteome</keyword>
<evidence type="ECO:0000313" key="4">
    <source>
        <dbReference type="EMBL" id="ATY32763.1"/>
    </source>
</evidence>
<sequence>MHLRIALALGAAVPALLAIPGIAQDAGSSEDALAEKVINNTNPASFQAYGITPAPKVVSDKEVQGGKALRLPVTGTGDPWSAGVNVPLIKAVKAGDKIVIAFYARLSKAEAATAKVGAQLQLSSAPYTAIFSKNFDATAQWQFLQAAGKADKDYPAGAIGASFHVNTGKHVLDLGPVAVLDMGQ</sequence>
<evidence type="ECO:0000256" key="1">
    <source>
        <dbReference type="ARBA" id="ARBA00022801"/>
    </source>
</evidence>